<organism evidence="2 3">
    <name type="scientific">Fluctibacter halophilus</name>
    <dbReference type="NCBI Taxonomy" id="226011"/>
    <lineage>
        <taxon>Bacteria</taxon>
        <taxon>Pseudomonadati</taxon>
        <taxon>Pseudomonadota</taxon>
        <taxon>Gammaproteobacteria</taxon>
        <taxon>Alteromonadales</taxon>
        <taxon>Alteromonadaceae</taxon>
        <taxon>Fluctibacter</taxon>
    </lineage>
</organism>
<accession>A0ABS8G589</accession>
<reference evidence="2 3" key="1">
    <citation type="submission" date="2021-10" db="EMBL/GenBank/DDBJ databases">
        <title>Draft genome of Aestuariibacter halophilus JC2043.</title>
        <authorList>
            <person name="Emsley S.A."/>
            <person name="Pfannmuller K.M."/>
            <person name="Ushijima B."/>
            <person name="Saw J.H."/>
            <person name="Videau P."/>
        </authorList>
    </citation>
    <scope>NUCLEOTIDE SEQUENCE [LARGE SCALE GENOMIC DNA]</scope>
    <source>
        <strain evidence="2 3">JC2043</strain>
    </source>
</reference>
<proteinExistence type="predicted"/>
<protein>
    <recommendedName>
        <fullName evidence="4">Catalase</fullName>
    </recommendedName>
</protein>
<dbReference type="SUPFAM" id="SSF56634">
    <property type="entry name" value="Heme-dependent catalase-like"/>
    <property type="match status" value="1"/>
</dbReference>
<gene>
    <name evidence="2" type="ORF">LJ739_03360</name>
</gene>
<comment type="caution">
    <text evidence="2">The sequence shown here is derived from an EMBL/GenBank/DDBJ whole genome shotgun (WGS) entry which is preliminary data.</text>
</comment>
<dbReference type="Proteomes" id="UP001520878">
    <property type="component" value="Unassembled WGS sequence"/>
</dbReference>
<evidence type="ECO:0000313" key="3">
    <source>
        <dbReference type="Proteomes" id="UP001520878"/>
    </source>
</evidence>
<keyword evidence="3" id="KW-1185">Reference proteome</keyword>
<evidence type="ECO:0000313" key="2">
    <source>
        <dbReference type="EMBL" id="MCC2615276.1"/>
    </source>
</evidence>
<sequence length="371" mass="41623">MSLPKRLLVAGIIITALVLLLLSNQAHGQSAEDRQRDPSLRGDEEALARQMTEWIIKVSEKRHPSGIVRRFNQVKSLGCFDAEFIVSASPPDALRHGIFATGGRYPAVVRFANASTLDDRDKDLRGLSIRVSNVPGQPIWGEPGHQDFVLNSHPVLFADSPETFLAFIKAQYEDSLLGFFLNPFDSHLGALMILLRARDHHDSPFNIDYHSTTAYALGDQQAVKYRVTPCSTFSPPPADTDNQNYLRAVMQQHLEQQAVCFDFQVQRQTDPEQMPLDDPSVAWDTAVSEPITVARLRIEPQTFSTREALAHCEAMSFNPWQSLQAHRPLGRMNYVRQAVYRKLSAYRHRVNDTRGGADWPTQQGATHEPGG</sequence>
<dbReference type="Gene3D" id="2.40.180.10">
    <property type="entry name" value="Catalase core domain"/>
    <property type="match status" value="1"/>
</dbReference>
<evidence type="ECO:0008006" key="4">
    <source>
        <dbReference type="Google" id="ProtNLM"/>
    </source>
</evidence>
<dbReference type="RefSeq" id="WP_229157183.1">
    <property type="nucleotide sequence ID" value="NZ_JAJEWP010000001.1"/>
</dbReference>
<feature type="region of interest" description="Disordered" evidence="1">
    <location>
        <begin position="351"/>
        <end position="371"/>
    </location>
</feature>
<name>A0ABS8G589_9ALTE</name>
<dbReference type="EMBL" id="JAJEWP010000001">
    <property type="protein sequence ID" value="MCC2615276.1"/>
    <property type="molecule type" value="Genomic_DNA"/>
</dbReference>
<dbReference type="InterPro" id="IPR020835">
    <property type="entry name" value="Catalase_sf"/>
</dbReference>
<evidence type="ECO:0000256" key="1">
    <source>
        <dbReference type="SAM" id="MobiDB-lite"/>
    </source>
</evidence>